<sequence length="412" mass="46809">MELNSLKHILNKPFSNLSVFDRWIQFLRFLPSFLVILFGLVVLVGPNVSPVSFYVTRFDGYSADISNGLFTYLKAASDVPAMNGDEYQLSTSEVELFVDYSSSKVNGIPQYITLSLYKRCDIRFDVESRFNDDGNLEQKRNSTESDINCIDVGSSYIFDYREALLDFGLYIILEFAYEKPTDHNASSEQLRYDKMIDSFRRKESLAVNMLIVVLSVEAVIIVLTIWYYCIKGRSIDTIKEKILVHTISTLSFVNLVCGLLSGILFFTINLKLRSDINFELSPFGFSFHLGKSWHGCLGVLLIMIVMSCFMWSGIEWCIADTTAPDTVDAADTHILKFNKGVFTDVNEPTALNPTSDELEEQAPDMNKIDIFSDDNALDENRESFELQELTRMSSSSDEFDAKPIEPSSTMRF</sequence>
<dbReference type="OMA" id="WSGLEWC"/>
<protein>
    <recommendedName>
        <fullName evidence="5">Protein ECM7</fullName>
    </recommendedName>
</protein>
<evidence type="ECO:0008006" key="5">
    <source>
        <dbReference type="Google" id="ProtNLM"/>
    </source>
</evidence>
<keyword evidence="2" id="KW-1133">Transmembrane helix</keyword>
<dbReference type="InterPro" id="IPR052413">
    <property type="entry name" value="SUR7_domain"/>
</dbReference>
<dbReference type="OrthoDB" id="4062523at2759"/>
<dbReference type="PhylomeDB" id="A7TNP7"/>
<dbReference type="GO" id="GO:0005886">
    <property type="term" value="C:plasma membrane"/>
    <property type="evidence" value="ECO:0007669"/>
    <property type="project" value="TreeGrafter"/>
</dbReference>
<dbReference type="RefSeq" id="XP_001643956.1">
    <property type="nucleotide sequence ID" value="XM_001643906.1"/>
</dbReference>
<feature type="transmembrane region" description="Helical" evidence="2">
    <location>
        <begin position="23"/>
        <end position="44"/>
    </location>
</feature>
<dbReference type="PANTHER" id="PTHR28019:SF6">
    <property type="entry name" value="PROTEIN ECM7"/>
    <property type="match status" value="1"/>
</dbReference>
<evidence type="ECO:0000313" key="4">
    <source>
        <dbReference type="Proteomes" id="UP000000267"/>
    </source>
</evidence>
<name>A7TNP7_VANPO</name>
<dbReference type="GeneID" id="5544228"/>
<keyword evidence="2" id="KW-0472">Membrane</keyword>
<keyword evidence="4" id="KW-1185">Reference proteome</keyword>
<dbReference type="FunCoup" id="A7TNP7">
    <property type="interactions" value="17"/>
</dbReference>
<dbReference type="PANTHER" id="PTHR28019">
    <property type="entry name" value="CELL MEMBRANE PROTEIN YLR413W-RELATED"/>
    <property type="match status" value="1"/>
</dbReference>
<dbReference type="EMBL" id="DS480433">
    <property type="protein sequence ID" value="EDO16098.1"/>
    <property type="molecule type" value="Genomic_DNA"/>
</dbReference>
<dbReference type="eggNOG" id="ENOG502R7IE">
    <property type="taxonomic scope" value="Eukaryota"/>
</dbReference>
<dbReference type="GO" id="GO:0006816">
    <property type="term" value="P:calcium ion transport"/>
    <property type="evidence" value="ECO:0007669"/>
    <property type="project" value="EnsemblFungi"/>
</dbReference>
<dbReference type="KEGG" id="vpo:Kpol_1001p10"/>
<dbReference type="AlphaFoldDB" id="A7TNP7"/>
<feature type="transmembrane region" description="Helical" evidence="2">
    <location>
        <begin position="293"/>
        <end position="314"/>
    </location>
</feature>
<evidence type="ECO:0000313" key="3">
    <source>
        <dbReference type="EMBL" id="EDO16098.1"/>
    </source>
</evidence>
<gene>
    <name evidence="3" type="ORF">Kpol_1001p10</name>
</gene>
<proteinExistence type="predicted"/>
<dbReference type="GO" id="GO:0051285">
    <property type="term" value="C:cell cortex of cell tip"/>
    <property type="evidence" value="ECO:0007669"/>
    <property type="project" value="TreeGrafter"/>
</dbReference>
<dbReference type="Proteomes" id="UP000000267">
    <property type="component" value="Unassembled WGS sequence"/>
</dbReference>
<keyword evidence="2" id="KW-0812">Transmembrane</keyword>
<organism evidence="4">
    <name type="scientific">Vanderwaltozyma polyspora (strain ATCC 22028 / DSM 70294 / BCRC 21397 / CBS 2163 / NBRC 10782 / NRRL Y-8283 / UCD 57-17)</name>
    <name type="common">Kluyveromyces polysporus</name>
    <dbReference type="NCBI Taxonomy" id="436907"/>
    <lineage>
        <taxon>Eukaryota</taxon>
        <taxon>Fungi</taxon>
        <taxon>Dikarya</taxon>
        <taxon>Ascomycota</taxon>
        <taxon>Saccharomycotina</taxon>
        <taxon>Saccharomycetes</taxon>
        <taxon>Saccharomycetales</taxon>
        <taxon>Saccharomycetaceae</taxon>
        <taxon>Vanderwaltozyma</taxon>
    </lineage>
</organism>
<dbReference type="HOGENOM" id="CLU_042615_0_0_1"/>
<evidence type="ECO:0000256" key="2">
    <source>
        <dbReference type="SAM" id="Phobius"/>
    </source>
</evidence>
<dbReference type="InParanoid" id="A7TNP7"/>
<dbReference type="GO" id="GO:0031505">
    <property type="term" value="P:fungal-type cell wall organization"/>
    <property type="evidence" value="ECO:0007669"/>
    <property type="project" value="TreeGrafter"/>
</dbReference>
<dbReference type="STRING" id="436907.A7TNP7"/>
<feature type="region of interest" description="Disordered" evidence="1">
    <location>
        <begin position="388"/>
        <end position="412"/>
    </location>
</feature>
<evidence type="ECO:0000256" key="1">
    <source>
        <dbReference type="SAM" id="MobiDB-lite"/>
    </source>
</evidence>
<feature type="transmembrane region" description="Helical" evidence="2">
    <location>
        <begin position="205"/>
        <end position="228"/>
    </location>
</feature>
<accession>A7TNP7</accession>
<reference evidence="3 4" key="1">
    <citation type="journal article" date="2007" name="Proc. Natl. Acad. Sci. U.S.A.">
        <title>Independent sorting-out of thousands of duplicated gene pairs in two yeast species descended from a whole-genome duplication.</title>
        <authorList>
            <person name="Scannell D.R."/>
            <person name="Frank A.C."/>
            <person name="Conant G.C."/>
            <person name="Byrne K.P."/>
            <person name="Woolfit M."/>
            <person name="Wolfe K.H."/>
        </authorList>
    </citation>
    <scope>NUCLEOTIDE SEQUENCE [LARGE SCALE GENOMIC DNA]</scope>
    <source>
        <strain evidence="4">ATCC 22028 / DSM 70294 / BCRC 21397 / CBS 2163 / NBRC 10782 / NRRL Y-8283 / UCD 57-17</strain>
    </source>
</reference>
<feature type="transmembrane region" description="Helical" evidence="2">
    <location>
        <begin position="248"/>
        <end position="272"/>
    </location>
</feature>